<gene>
    <name evidence="2" type="ORF">BECKLPF1236B_GA0070989_107918</name>
</gene>
<accession>A0A450WEQ2</accession>
<dbReference type="AlphaFoldDB" id="A0A450WEQ2"/>
<evidence type="ECO:0000256" key="1">
    <source>
        <dbReference type="SAM" id="Phobius"/>
    </source>
</evidence>
<evidence type="ECO:0000313" key="2">
    <source>
        <dbReference type="EMBL" id="VFK15527.1"/>
    </source>
</evidence>
<dbReference type="EMBL" id="CAADFK010000079">
    <property type="protein sequence ID" value="VFK15527.1"/>
    <property type="molecule type" value="Genomic_DNA"/>
</dbReference>
<keyword evidence="1" id="KW-0812">Transmembrane</keyword>
<reference evidence="2" key="1">
    <citation type="submission" date="2019-02" db="EMBL/GenBank/DDBJ databases">
        <authorList>
            <person name="Gruber-Vodicka R. H."/>
            <person name="Seah K. B. B."/>
        </authorList>
    </citation>
    <scope>NUCLEOTIDE SEQUENCE</scope>
    <source>
        <strain evidence="2">BECK_S313</strain>
    </source>
</reference>
<protein>
    <recommendedName>
        <fullName evidence="3">DUF1640 domain-containing protein</fullName>
    </recommendedName>
</protein>
<evidence type="ECO:0008006" key="3">
    <source>
        <dbReference type="Google" id="ProtNLM"/>
    </source>
</evidence>
<keyword evidence="1" id="KW-1133">Transmembrane helix</keyword>
<name>A0A450WEQ2_9GAMM</name>
<keyword evidence="1" id="KW-0472">Membrane</keyword>
<sequence>MPAITFDTQEYVESLTGAGVPEPQAKAHGKALRSVMASQELATKADVRELKTELKAEIAVIQGELGVFRWLFGLLIGLNCAILFKLFL</sequence>
<proteinExistence type="predicted"/>
<organism evidence="2">
    <name type="scientific">Candidatus Kentrum sp. LPFa</name>
    <dbReference type="NCBI Taxonomy" id="2126335"/>
    <lineage>
        <taxon>Bacteria</taxon>
        <taxon>Pseudomonadati</taxon>
        <taxon>Pseudomonadota</taxon>
        <taxon>Gammaproteobacteria</taxon>
        <taxon>Candidatus Kentrum</taxon>
    </lineage>
</organism>
<feature type="transmembrane region" description="Helical" evidence="1">
    <location>
        <begin position="67"/>
        <end position="87"/>
    </location>
</feature>